<sequence>MFIFYPNLLVGKGENFKQMFEATHWNVGGN</sequence>
<evidence type="ECO:0000313" key="2">
    <source>
        <dbReference type="Proteomes" id="UP001184861"/>
    </source>
</evidence>
<dbReference type="AlphaFoldDB" id="A0AAE3YE00"/>
<comment type="caution">
    <text evidence="1">The sequence shown here is derived from an EMBL/GenBank/DDBJ whole genome shotgun (WGS) entry which is preliminary data.</text>
</comment>
<protein>
    <submittedName>
        <fullName evidence="1">Uncharacterized protein</fullName>
    </submittedName>
</protein>
<accession>A0AAE3YE00</accession>
<reference evidence="1" key="1">
    <citation type="submission" date="2023-07" db="EMBL/GenBank/DDBJ databases">
        <title>Sorghum-associated microbial communities from plants grown in Nebraska, USA.</title>
        <authorList>
            <person name="Schachtman D."/>
        </authorList>
    </citation>
    <scope>NUCLEOTIDE SEQUENCE</scope>
    <source>
        <strain evidence="1">DS2360</strain>
    </source>
</reference>
<organism evidence="1 2">
    <name type="scientific">Chryseobacterium rhizosphaerae</name>
    <dbReference type="NCBI Taxonomy" id="395937"/>
    <lineage>
        <taxon>Bacteria</taxon>
        <taxon>Pseudomonadati</taxon>
        <taxon>Bacteroidota</taxon>
        <taxon>Flavobacteriia</taxon>
        <taxon>Flavobacteriales</taxon>
        <taxon>Weeksellaceae</taxon>
        <taxon>Chryseobacterium group</taxon>
        <taxon>Chryseobacterium</taxon>
    </lineage>
</organism>
<gene>
    <name evidence="1" type="ORF">J2787_004625</name>
</gene>
<proteinExistence type="predicted"/>
<dbReference type="Proteomes" id="UP001184861">
    <property type="component" value="Unassembled WGS sequence"/>
</dbReference>
<evidence type="ECO:0000313" key="1">
    <source>
        <dbReference type="EMBL" id="MDR6529182.1"/>
    </source>
</evidence>
<dbReference type="EMBL" id="JAVDQY010000008">
    <property type="protein sequence ID" value="MDR6529182.1"/>
    <property type="molecule type" value="Genomic_DNA"/>
</dbReference>
<name>A0AAE3YE00_9FLAO</name>